<sequence>MKSNHIYLTDRIVIGEYPNRVTIKLETEAEIVKFFAPPKYARSVRFVKWAVRLAFKGLLSLSGLGVTAQGTWVSSKLTFNH</sequence>
<dbReference type="Proteomes" id="UP000257109">
    <property type="component" value="Unassembled WGS sequence"/>
</dbReference>
<evidence type="ECO:0000313" key="1">
    <source>
        <dbReference type="EMBL" id="RDX83029.1"/>
    </source>
</evidence>
<comment type="caution">
    <text evidence="1">The sequence shown here is derived from an EMBL/GenBank/DDBJ whole genome shotgun (WGS) entry which is preliminary data.</text>
</comment>
<feature type="non-terminal residue" evidence="1">
    <location>
        <position position="1"/>
    </location>
</feature>
<reference evidence="1" key="1">
    <citation type="submission" date="2018-05" db="EMBL/GenBank/DDBJ databases">
        <title>Draft genome of Mucuna pruriens seed.</title>
        <authorList>
            <person name="Nnadi N.E."/>
            <person name="Vos R."/>
            <person name="Hasami M.H."/>
            <person name="Devisetty U.K."/>
            <person name="Aguiy J.C."/>
        </authorList>
    </citation>
    <scope>NUCLEOTIDE SEQUENCE [LARGE SCALE GENOMIC DNA]</scope>
    <source>
        <strain evidence="1">JCA_2017</strain>
    </source>
</reference>
<protein>
    <submittedName>
        <fullName evidence="1">Uncharacterized protein</fullName>
    </submittedName>
</protein>
<evidence type="ECO:0000313" key="2">
    <source>
        <dbReference type="Proteomes" id="UP000257109"/>
    </source>
</evidence>
<dbReference type="EMBL" id="QJKJ01007479">
    <property type="protein sequence ID" value="RDX83029.1"/>
    <property type="molecule type" value="Genomic_DNA"/>
</dbReference>
<organism evidence="1 2">
    <name type="scientific">Mucuna pruriens</name>
    <name type="common">Velvet bean</name>
    <name type="synonym">Dolichos pruriens</name>
    <dbReference type="NCBI Taxonomy" id="157652"/>
    <lineage>
        <taxon>Eukaryota</taxon>
        <taxon>Viridiplantae</taxon>
        <taxon>Streptophyta</taxon>
        <taxon>Embryophyta</taxon>
        <taxon>Tracheophyta</taxon>
        <taxon>Spermatophyta</taxon>
        <taxon>Magnoliopsida</taxon>
        <taxon>eudicotyledons</taxon>
        <taxon>Gunneridae</taxon>
        <taxon>Pentapetalae</taxon>
        <taxon>rosids</taxon>
        <taxon>fabids</taxon>
        <taxon>Fabales</taxon>
        <taxon>Fabaceae</taxon>
        <taxon>Papilionoideae</taxon>
        <taxon>50 kb inversion clade</taxon>
        <taxon>NPAAA clade</taxon>
        <taxon>indigoferoid/millettioid clade</taxon>
        <taxon>Phaseoleae</taxon>
        <taxon>Mucuna</taxon>
    </lineage>
</organism>
<gene>
    <name evidence="1" type="ORF">CR513_36102</name>
</gene>
<dbReference type="AlphaFoldDB" id="A0A371FXH0"/>
<accession>A0A371FXH0</accession>
<name>A0A371FXH0_MUCPR</name>
<keyword evidence="2" id="KW-1185">Reference proteome</keyword>
<proteinExistence type="predicted"/>